<dbReference type="Proteomes" id="UP001064048">
    <property type="component" value="Chromosome 14"/>
</dbReference>
<proteinExistence type="predicted"/>
<gene>
    <name evidence="1" type="ORF">MSG28_008986</name>
</gene>
<dbReference type="EMBL" id="CM046114">
    <property type="protein sequence ID" value="KAI8420513.1"/>
    <property type="molecule type" value="Genomic_DNA"/>
</dbReference>
<evidence type="ECO:0000313" key="1">
    <source>
        <dbReference type="EMBL" id="KAI8420513.1"/>
    </source>
</evidence>
<accession>A0ACC0J8R8</accession>
<keyword evidence="2" id="KW-1185">Reference proteome</keyword>
<name>A0ACC0J8R8_CHOFU</name>
<sequence>MTDGQLSLRSLLDKVTLEQNYDNHDVTITPISTGGGNYTSELFLVTIKSETKQDLKLFAKVANIGSTFREEIPITQFYETERFVYEKLVGIYGEIEDKNNVPEEHRLYFPKYYGCNPKLYEETIVLEDLSVRGYTTYDRLKSIDWNYARTAVKELAKIHALSFAYAEENPEEFAKVAEKMLYEIKGPEEKIKLVWGKMVENVVVATKEENRERLESYLKENVTKLRDHWKPLRRTVLTHGDFRPSNLMHKTKEDGNLDIITVDYQTVRTGCVATDLLYLIFTGSDEQFRAQHYEELVEEYYRQLTAALRRLGLDPEMVYSREDFDYELKESLPFGLAVAVFVLPIVTVEAANAPKLGEMDLENWNIDTSQLFPVRVNEIVNDYVKWGVI</sequence>
<comment type="caution">
    <text evidence="1">The sequence shown here is derived from an EMBL/GenBank/DDBJ whole genome shotgun (WGS) entry which is preliminary data.</text>
</comment>
<protein>
    <submittedName>
        <fullName evidence="1">Uncharacterized protein</fullName>
    </submittedName>
</protein>
<reference evidence="1 2" key="1">
    <citation type="journal article" date="2022" name="Genome Biol. Evol.">
        <title>The Spruce Budworm Genome: Reconstructing the Evolutionary History of Antifreeze Proteins.</title>
        <authorList>
            <person name="Beliveau C."/>
            <person name="Gagne P."/>
            <person name="Picq S."/>
            <person name="Vernygora O."/>
            <person name="Keeling C.I."/>
            <person name="Pinkney K."/>
            <person name="Doucet D."/>
            <person name="Wen F."/>
            <person name="Johnston J.S."/>
            <person name="Maaroufi H."/>
            <person name="Boyle B."/>
            <person name="Laroche J."/>
            <person name="Dewar K."/>
            <person name="Juretic N."/>
            <person name="Blackburn G."/>
            <person name="Nisole A."/>
            <person name="Brunet B."/>
            <person name="Brandao M."/>
            <person name="Lumley L."/>
            <person name="Duan J."/>
            <person name="Quan G."/>
            <person name="Lucarotti C.J."/>
            <person name="Roe A.D."/>
            <person name="Sperling F.A.H."/>
            <person name="Levesque R.C."/>
            <person name="Cusson M."/>
        </authorList>
    </citation>
    <scope>NUCLEOTIDE SEQUENCE [LARGE SCALE GENOMIC DNA]</scope>
    <source>
        <strain evidence="1">Glfc:IPQL:Cfum</strain>
    </source>
</reference>
<organism evidence="1 2">
    <name type="scientific">Choristoneura fumiferana</name>
    <name type="common">Spruce budworm moth</name>
    <name type="synonym">Archips fumiferana</name>
    <dbReference type="NCBI Taxonomy" id="7141"/>
    <lineage>
        <taxon>Eukaryota</taxon>
        <taxon>Metazoa</taxon>
        <taxon>Ecdysozoa</taxon>
        <taxon>Arthropoda</taxon>
        <taxon>Hexapoda</taxon>
        <taxon>Insecta</taxon>
        <taxon>Pterygota</taxon>
        <taxon>Neoptera</taxon>
        <taxon>Endopterygota</taxon>
        <taxon>Lepidoptera</taxon>
        <taxon>Glossata</taxon>
        <taxon>Ditrysia</taxon>
        <taxon>Tortricoidea</taxon>
        <taxon>Tortricidae</taxon>
        <taxon>Tortricinae</taxon>
        <taxon>Choristoneura</taxon>
    </lineage>
</organism>
<evidence type="ECO:0000313" key="2">
    <source>
        <dbReference type="Proteomes" id="UP001064048"/>
    </source>
</evidence>